<evidence type="ECO:0000313" key="3">
    <source>
        <dbReference type="Proteomes" id="UP000265520"/>
    </source>
</evidence>
<name>A0A392UTS9_9FABA</name>
<proteinExistence type="predicted"/>
<evidence type="ECO:0000313" key="2">
    <source>
        <dbReference type="EMBL" id="MCI78532.1"/>
    </source>
</evidence>
<feature type="compositionally biased region" description="Polar residues" evidence="1">
    <location>
        <begin position="1"/>
        <end position="12"/>
    </location>
</feature>
<dbReference type="EMBL" id="LXQA010952745">
    <property type="protein sequence ID" value="MCI78532.1"/>
    <property type="molecule type" value="Genomic_DNA"/>
</dbReference>
<evidence type="ECO:0000256" key="1">
    <source>
        <dbReference type="SAM" id="MobiDB-lite"/>
    </source>
</evidence>
<feature type="non-terminal residue" evidence="2">
    <location>
        <position position="1"/>
    </location>
</feature>
<keyword evidence="3" id="KW-1185">Reference proteome</keyword>
<sequence length="76" mass="8454">SSVQQGFVSQQENLDDPRNAYQGPELIEDASKVTFDVPQLEEAQQKFKAIEDRLNMMEGSGDPIDLANMCLVPDLV</sequence>
<dbReference type="Proteomes" id="UP000265520">
    <property type="component" value="Unassembled WGS sequence"/>
</dbReference>
<comment type="caution">
    <text evidence="2">The sequence shown here is derived from an EMBL/GenBank/DDBJ whole genome shotgun (WGS) entry which is preliminary data.</text>
</comment>
<accession>A0A392UTS9</accession>
<dbReference type="AlphaFoldDB" id="A0A392UTS9"/>
<feature type="region of interest" description="Disordered" evidence="1">
    <location>
        <begin position="1"/>
        <end position="25"/>
    </location>
</feature>
<gene>
    <name evidence="2" type="ORF">A2U01_0099802</name>
</gene>
<protein>
    <submittedName>
        <fullName evidence="2">Uncharacterized protein</fullName>
    </submittedName>
</protein>
<feature type="non-terminal residue" evidence="2">
    <location>
        <position position="76"/>
    </location>
</feature>
<organism evidence="2 3">
    <name type="scientific">Trifolium medium</name>
    <dbReference type="NCBI Taxonomy" id="97028"/>
    <lineage>
        <taxon>Eukaryota</taxon>
        <taxon>Viridiplantae</taxon>
        <taxon>Streptophyta</taxon>
        <taxon>Embryophyta</taxon>
        <taxon>Tracheophyta</taxon>
        <taxon>Spermatophyta</taxon>
        <taxon>Magnoliopsida</taxon>
        <taxon>eudicotyledons</taxon>
        <taxon>Gunneridae</taxon>
        <taxon>Pentapetalae</taxon>
        <taxon>rosids</taxon>
        <taxon>fabids</taxon>
        <taxon>Fabales</taxon>
        <taxon>Fabaceae</taxon>
        <taxon>Papilionoideae</taxon>
        <taxon>50 kb inversion clade</taxon>
        <taxon>NPAAA clade</taxon>
        <taxon>Hologalegina</taxon>
        <taxon>IRL clade</taxon>
        <taxon>Trifolieae</taxon>
        <taxon>Trifolium</taxon>
    </lineage>
</organism>
<reference evidence="2 3" key="1">
    <citation type="journal article" date="2018" name="Front. Plant Sci.">
        <title>Red Clover (Trifolium pratense) and Zigzag Clover (T. medium) - A Picture of Genomic Similarities and Differences.</title>
        <authorList>
            <person name="Dluhosova J."/>
            <person name="Istvanek J."/>
            <person name="Nedelnik J."/>
            <person name="Repkova J."/>
        </authorList>
    </citation>
    <scope>NUCLEOTIDE SEQUENCE [LARGE SCALE GENOMIC DNA]</scope>
    <source>
        <strain evidence="3">cv. 10/8</strain>
        <tissue evidence="2">Leaf</tissue>
    </source>
</reference>